<proteinExistence type="predicted"/>
<protein>
    <submittedName>
        <fullName evidence="2">(northern house mosquito) hypothetical protein</fullName>
    </submittedName>
</protein>
<name>A0A8D8BRU9_CULPI</name>
<sequence>MFVCIVNWIGHTTDRFQRCGVEEGRESQVAGSSSMAVERVVDGGKTILEHAEKYLFTTHHAPPRRICLCHIVDGHLVELDFESSNHCRQRVESHDLGQQYPEERGEGAQNDATPAEVEAPGGYDDPRVQQRLSVQIVRLDGDHAVDGHAVVDLRQRTSLLALEVYYHQREQCKQSGQQVHHAGNQHGTDLPLTHAKCPDQGGTTQDDKAHQ</sequence>
<reference evidence="2" key="1">
    <citation type="submission" date="2021-05" db="EMBL/GenBank/DDBJ databases">
        <authorList>
            <person name="Alioto T."/>
            <person name="Alioto T."/>
            <person name="Gomez Garrido J."/>
        </authorList>
    </citation>
    <scope>NUCLEOTIDE SEQUENCE</scope>
</reference>
<dbReference type="EMBL" id="HBUE01087914">
    <property type="protein sequence ID" value="CAG6480317.1"/>
    <property type="molecule type" value="Transcribed_RNA"/>
</dbReference>
<evidence type="ECO:0000256" key="1">
    <source>
        <dbReference type="SAM" id="MobiDB-lite"/>
    </source>
</evidence>
<feature type="region of interest" description="Disordered" evidence="1">
    <location>
        <begin position="175"/>
        <end position="211"/>
    </location>
</feature>
<dbReference type="AlphaFoldDB" id="A0A8D8BRU9"/>
<feature type="compositionally biased region" description="Basic and acidic residues" evidence="1">
    <location>
        <begin position="92"/>
        <end position="106"/>
    </location>
</feature>
<organism evidence="2">
    <name type="scientific">Culex pipiens</name>
    <name type="common">House mosquito</name>
    <dbReference type="NCBI Taxonomy" id="7175"/>
    <lineage>
        <taxon>Eukaryota</taxon>
        <taxon>Metazoa</taxon>
        <taxon>Ecdysozoa</taxon>
        <taxon>Arthropoda</taxon>
        <taxon>Hexapoda</taxon>
        <taxon>Insecta</taxon>
        <taxon>Pterygota</taxon>
        <taxon>Neoptera</taxon>
        <taxon>Endopterygota</taxon>
        <taxon>Diptera</taxon>
        <taxon>Nematocera</taxon>
        <taxon>Culicoidea</taxon>
        <taxon>Culicidae</taxon>
        <taxon>Culicinae</taxon>
        <taxon>Culicini</taxon>
        <taxon>Culex</taxon>
        <taxon>Culex</taxon>
    </lineage>
</organism>
<accession>A0A8D8BRU9</accession>
<evidence type="ECO:0000313" key="2">
    <source>
        <dbReference type="EMBL" id="CAG6480317.1"/>
    </source>
</evidence>
<feature type="region of interest" description="Disordered" evidence="1">
    <location>
        <begin position="92"/>
        <end position="126"/>
    </location>
</feature>